<protein>
    <submittedName>
        <fullName evidence="1">Uncharacterized protein</fullName>
    </submittedName>
</protein>
<accession>A0AAD8LCI6</accession>
<name>A0AAD8LCI6_TARER</name>
<gene>
    <name evidence="1" type="ORF">QVD17_04085</name>
</gene>
<proteinExistence type="predicted"/>
<dbReference type="Proteomes" id="UP001229421">
    <property type="component" value="Unassembled WGS sequence"/>
</dbReference>
<evidence type="ECO:0000313" key="1">
    <source>
        <dbReference type="EMBL" id="KAK1438279.1"/>
    </source>
</evidence>
<keyword evidence="2" id="KW-1185">Reference proteome</keyword>
<comment type="caution">
    <text evidence="1">The sequence shown here is derived from an EMBL/GenBank/DDBJ whole genome shotgun (WGS) entry which is preliminary data.</text>
</comment>
<organism evidence="1 2">
    <name type="scientific">Tagetes erecta</name>
    <name type="common">African marigold</name>
    <dbReference type="NCBI Taxonomy" id="13708"/>
    <lineage>
        <taxon>Eukaryota</taxon>
        <taxon>Viridiplantae</taxon>
        <taxon>Streptophyta</taxon>
        <taxon>Embryophyta</taxon>
        <taxon>Tracheophyta</taxon>
        <taxon>Spermatophyta</taxon>
        <taxon>Magnoliopsida</taxon>
        <taxon>eudicotyledons</taxon>
        <taxon>Gunneridae</taxon>
        <taxon>Pentapetalae</taxon>
        <taxon>asterids</taxon>
        <taxon>campanulids</taxon>
        <taxon>Asterales</taxon>
        <taxon>Asteraceae</taxon>
        <taxon>Asteroideae</taxon>
        <taxon>Heliantheae alliance</taxon>
        <taxon>Tageteae</taxon>
        <taxon>Tagetes</taxon>
    </lineage>
</organism>
<evidence type="ECO:0000313" key="2">
    <source>
        <dbReference type="Proteomes" id="UP001229421"/>
    </source>
</evidence>
<reference evidence="1" key="1">
    <citation type="journal article" date="2023" name="bioRxiv">
        <title>Improved chromosome-level genome assembly for marigold (Tagetes erecta).</title>
        <authorList>
            <person name="Jiang F."/>
            <person name="Yuan L."/>
            <person name="Wang S."/>
            <person name="Wang H."/>
            <person name="Xu D."/>
            <person name="Wang A."/>
            <person name="Fan W."/>
        </authorList>
    </citation>
    <scope>NUCLEOTIDE SEQUENCE</scope>
    <source>
        <strain evidence="1">WSJ</strain>
        <tissue evidence="1">Leaf</tissue>
    </source>
</reference>
<sequence length="74" mass="8626">MIHGGARDCDGCCNDCISEELFSSKWSSIKKSLENEKINVGYCMLRCWFSRRCWCCLKDQKCYNHSDGCQNKCR</sequence>
<dbReference type="AlphaFoldDB" id="A0AAD8LCI6"/>
<dbReference type="EMBL" id="JAUHHV010000001">
    <property type="protein sequence ID" value="KAK1438279.1"/>
    <property type="molecule type" value="Genomic_DNA"/>
</dbReference>